<accession>A0A7X4KLX0</accession>
<keyword evidence="5" id="KW-0997">Cell inner membrane</keyword>
<keyword evidence="7" id="KW-0653">Protein transport</keyword>
<evidence type="ECO:0000256" key="7">
    <source>
        <dbReference type="ARBA" id="ARBA00022927"/>
    </source>
</evidence>
<organism evidence="12 13">
    <name type="scientific">Pseudoduganella aquatica</name>
    <dbReference type="NCBI Taxonomy" id="2660641"/>
    <lineage>
        <taxon>Bacteria</taxon>
        <taxon>Pseudomonadati</taxon>
        <taxon>Pseudomonadota</taxon>
        <taxon>Betaproteobacteria</taxon>
        <taxon>Burkholderiales</taxon>
        <taxon>Oxalobacteraceae</taxon>
        <taxon>Telluria group</taxon>
        <taxon>Pseudoduganella</taxon>
    </lineage>
</organism>
<dbReference type="InterPro" id="IPR006260">
    <property type="entry name" value="TonB/TolA_C"/>
</dbReference>
<dbReference type="Proteomes" id="UP000450676">
    <property type="component" value="Unassembled WGS sequence"/>
</dbReference>
<dbReference type="PROSITE" id="PS52015">
    <property type="entry name" value="TONB_CTD"/>
    <property type="match status" value="1"/>
</dbReference>
<evidence type="ECO:0000256" key="10">
    <source>
        <dbReference type="SAM" id="MobiDB-lite"/>
    </source>
</evidence>
<dbReference type="EMBL" id="WWCU01000007">
    <property type="protein sequence ID" value="MYN07483.1"/>
    <property type="molecule type" value="Genomic_DNA"/>
</dbReference>
<dbReference type="SUPFAM" id="SSF74653">
    <property type="entry name" value="TolA/TonB C-terminal domain"/>
    <property type="match status" value="1"/>
</dbReference>
<keyword evidence="4" id="KW-1003">Cell membrane</keyword>
<evidence type="ECO:0000256" key="5">
    <source>
        <dbReference type="ARBA" id="ARBA00022519"/>
    </source>
</evidence>
<comment type="subcellular location">
    <subcellularLocation>
        <location evidence="1">Cell inner membrane</location>
        <topology evidence="1">Single-pass membrane protein</topology>
        <orientation evidence="1">Periplasmic side</orientation>
    </subcellularLocation>
</comment>
<dbReference type="PANTHER" id="PTHR33446">
    <property type="entry name" value="PROTEIN TONB-RELATED"/>
    <property type="match status" value="1"/>
</dbReference>
<feature type="compositionally biased region" description="Polar residues" evidence="10">
    <location>
        <begin position="78"/>
        <end position="96"/>
    </location>
</feature>
<keyword evidence="6" id="KW-0812">Transmembrane</keyword>
<evidence type="ECO:0000313" key="13">
    <source>
        <dbReference type="Proteomes" id="UP000450676"/>
    </source>
</evidence>
<dbReference type="InterPro" id="IPR037682">
    <property type="entry name" value="TonB_C"/>
</dbReference>
<dbReference type="NCBIfam" id="TIGR01352">
    <property type="entry name" value="tonB_Cterm"/>
    <property type="match status" value="1"/>
</dbReference>
<keyword evidence="3" id="KW-0813">Transport</keyword>
<dbReference type="RefSeq" id="WP_161071836.1">
    <property type="nucleotide sequence ID" value="NZ_WWCU01000007.1"/>
</dbReference>
<dbReference type="Gene3D" id="3.30.1150.10">
    <property type="match status" value="1"/>
</dbReference>
<gene>
    <name evidence="12" type="ORF">GTP77_09020</name>
</gene>
<evidence type="ECO:0000256" key="9">
    <source>
        <dbReference type="ARBA" id="ARBA00023136"/>
    </source>
</evidence>
<sequence length="211" mass="22493">MKNEKNLTGITVVAALHVALAVLVMSSSRITVFHLPETTVDLVKEVVEPPRKVEYTDLPMDAPRQPDIYVPPVPDHIPQQQSNVTARPLTDSAQPSTPGPVVASADTGAARVAPTRAPVHVAAVVDAANCAKPDYPKSALRNGDSGAVTLALLIGTDGRVADSKIVKSSGFRDLDRAAQVGLGLCRFKPGTIDGVPQQSWTRMQYVWNLDD</sequence>
<comment type="caution">
    <text evidence="12">The sequence shown here is derived from an EMBL/GenBank/DDBJ whole genome shotgun (WGS) entry which is preliminary data.</text>
</comment>
<dbReference type="GO" id="GO:0015031">
    <property type="term" value="P:protein transport"/>
    <property type="evidence" value="ECO:0007669"/>
    <property type="project" value="UniProtKB-KW"/>
</dbReference>
<evidence type="ECO:0000256" key="6">
    <source>
        <dbReference type="ARBA" id="ARBA00022692"/>
    </source>
</evidence>
<dbReference type="GO" id="GO:0055085">
    <property type="term" value="P:transmembrane transport"/>
    <property type="evidence" value="ECO:0007669"/>
    <property type="project" value="InterPro"/>
</dbReference>
<dbReference type="GO" id="GO:0005886">
    <property type="term" value="C:plasma membrane"/>
    <property type="evidence" value="ECO:0007669"/>
    <property type="project" value="UniProtKB-SubCell"/>
</dbReference>
<keyword evidence="9" id="KW-0472">Membrane</keyword>
<feature type="domain" description="TonB C-terminal" evidence="11">
    <location>
        <begin position="120"/>
        <end position="211"/>
    </location>
</feature>
<dbReference type="Pfam" id="PF03544">
    <property type="entry name" value="TonB_C"/>
    <property type="match status" value="1"/>
</dbReference>
<reference evidence="12 13" key="1">
    <citation type="submission" date="2019-12" db="EMBL/GenBank/DDBJ databases">
        <title>Novel species isolated from a subtropical stream in China.</title>
        <authorList>
            <person name="Lu H."/>
        </authorList>
    </citation>
    <scope>NUCLEOTIDE SEQUENCE [LARGE SCALE GENOMIC DNA]</scope>
    <source>
        <strain evidence="12 13">FT127W</strain>
    </source>
</reference>
<evidence type="ECO:0000256" key="3">
    <source>
        <dbReference type="ARBA" id="ARBA00022448"/>
    </source>
</evidence>
<feature type="region of interest" description="Disordered" evidence="10">
    <location>
        <begin position="77"/>
        <end position="104"/>
    </location>
</feature>
<protein>
    <submittedName>
        <fullName evidence="12">TonB family protein</fullName>
    </submittedName>
</protein>
<evidence type="ECO:0000256" key="1">
    <source>
        <dbReference type="ARBA" id="ARBA00004383"/>
    </source>
</evidence>
<evidence type="ECO:0000259" key="11">
    <source>
        <dbReference type="PROSITE" id="PS52015"/>
    </source>
</evidence>
<evidence type="ECO:0000313" key="12">
    <source>
        <dbReference type="EMBL" id="MYN07483.1"/>
    </source>
</evidence>
<dbReference type="PANTHER" id="PTHR33446:SF2">
    <property type="entry name" value="PROTEIN TONB"/>
    <property type="match status" value="1"/>
</dbReference>
<keyword evidence="13" id="KW-1185">Reference proteome</keyword>
<keyword evidence="8" id="KW-1133">Transmembrane helix</keyword>
<dbReference type="InterPro" id="IPR051045">
    <property type="entry name" value="TonB-dependent_transducer"/>
</dbReference>
<name>A0A7X4KLX0_9BURK</name>
<proteinExistence type="inferred from homology"/>
<evidence type="ECO:0000256" key="4">
    <source>
        <dbReference type="ARBA" id="ARBA00022475"/>
    </source>
</evidence>
<evidence type="ECO:0000256" key="2">
    <source>
        <dbReference type="ARBA" id="ARBA00006555"/>
    </source>
</evidence>
<evidence type="ECO:0000256" key="8">
    <source>
        <dbReference type="ARBA" id="ARBA00022989"/>
    </source>
</evidence>
<dbReference type="AlphaFoldDB" id="A0A7X4KLX0"/>
<comment type="similarity">
    <text evidence="2">Belongs to the TonB family.</text>
</comment>